<evidence type="ECO:0000256" key="1">
    <source>
        <dbReference type="ARBA" id="ARBA00022801"/>
    </source>
</evidence>
<evidence type="ECO:0000313" key="3">
    <source>
        <dbReference type="EMBL" id="MFD2733245.1"/>
    </source>
</evidence>
<dbReference type="Gene3D" id="3.40.50.1820">
    <property type="entry name" value="alpha/beta hydrolase"/>
    <property type="match status" value="1"/>
</dbReference>
<dbReference type="PANTHER" id="PTHR48081:SF33">
    <property type="entry name" value="KYNURENINE FORMAMIDASE"/>
    <property type="match status" value="1"/>
</dbReference>
<feature type="domain" description="BD-FAE-like" evidence="2">
    <location>
        <begin position="38"/>
        <end position="234"/>
    </location>
</feature>
<protein>
    <submittedName>
        <fullName evidence="3">Alpha/beta hydrolase</fullName>
    </submittedName>
</protein>
<reference evidence="4" key="1">
    <citation type="journal article" date="2019" name="Int. J. Syst. Evol. Microbiol.">
        <title>The Global Catalogue of Microorganisms (GCM) 10K type strain sequencing project: providing services to taxonomists for standard genome sequencing and annotation.</title>
        <authorList>
            <consortium name="The Broad Institute Genomics Platform"/>
            <consortium name="The Broad Institute Genome Sequencing Center for Infectious Disease"/>
            <person name="Wu L."/>
            <person name="Ma J."/>
        </authorList>
    </citation>
    <scope>NUCLEOTIDE SEQUENCE [LARGE SCALE GENOMIC DNA]</scope>
    <source>
        <strain evidence="4">KCTC 42456</strain>
    </source>
</reference>
<dbReference type="PANTHER" id="PTHR48081">
    <property type="entry name" value="AB HYDROLASE SUPERFAMILY PROTEIN C4A8.06C"/>
    <property type="match status" value="1"/>
</dbReference>
<dbReference type="InterPro" id="IPR049492">
    <property type="entry name" value="BD-FAE-like_dom"/>
</dbReference>
<dbReference type="InterPro" id="IPR029058">
    <property type="entry name" value="AB_hydrolase_fold"/>
</dbReference>
<dbReference type="Proteomes" id="UP001597546">
    <property type="component" value="Unassembled WGS sequence"/>
</dbReference>
<name>A0ABW5TWY4_9SPHI</name>
<comment type="caution">
    <text evidence="3">The sequence shown here is derived from an EMBL/GenBank/DDBJ whole genome shotgun (WGS) entry which is preliminary data.</text>
</comment>
<dbReference type="SUPFAM" id="SSF53474">
    <property type="entry name" value="alpha/beta-Hydrolases"/>
    <property type="match status" value="1"/>
</dbReference>
<keyword evidence="1 3" id="KW-0378">Hydrolase</keyword>
<evidence type="ECO:0000313" key="4">
    <source>
        <dbReference type="Proteomes" id="UP001597546"/>
    </source>
</evidence>
<organism evidence="3 4">
    <name type="scientific">Pedobacter alpinus</name>
    <dbReference type="NCBI Taxonomy" id="1590643"/>
    <lineage>
        <taxon>Bacteria</taxon>
        <taxon>Pseudomonadati</taxon>
        <taxon>Bacteroidota</taxon>
        <taxon>Sphingobacteriia</taxon>
        <taxon>Sphingobacteriales</taxon>
        <taxon>Sphingobacteriaceae</taxon>
        <taxon>Pedobacter</taxon>
    </lineage>
</organism>
<dbReference type="Pfam" id="PF20434">
    <property type="entry name" value="BD-FAE"/>
    <property type="match status" value="1"/>
</dbReference>
<dbReference type="InterPro" id="IPR050300">
    <property type="entry name" value="GDXG_lipolytic_enzyme"/>
</dbReference>
<keyword evidence="4" id="KW-1185">Reference proteome</keyword>
<proteinExistence type="predicted"/>
<dbReference type="EMBL" id="JBHULV010000052">
    <property type="protein sequence ID" value="MFD2733245.1"/>
    <property type="molecule type" value="Genomic_DNA"/>
</dbReference>
<dbReference type="GO" id="GO:0016787">
    <property type="term" value="F:hydrolase activity"/>
    <property type="evidence" value="ECO:0007669"/>
    <property type="project" value="UniProtKB-KW"/>
</dbReference>
<gene>
    <name evidence="3" type="ORF">ACFSSE_16160</name>
</gene>
<accession>A0ABW5TWY4</accession>
<sequence length="280" mass="32077">MKFFIILQIIMLTSIISFSKVKKEKDIAYADKVNFNLLDIYHEKNIKTPQDVIVFIHGGSWNSGKKDTYWFLGRNFARKGKIVVVINYPLSPNVQYQEMAFDCAKAVNWVKLNINKYGGNPNRIFIMGHSAGAHLAALINQDKKYFEKIGVENPIKGVILNDAFGLNIHQYLTLQINTDDEYVPGFLKVFTSEPAEWKTASPFYKIPNINNPYLIFMGEKTFLSIRMQSPAFKDEMLKQGKKVIFEEIKGKKHIGMMSQMAFGGNPLYQKIISFIDSHKS</sequence>
<evidence type="ECO:0000259" key="2">
    <source>
        <dbReference type="Pfam" id="PF20434"/>
    </source>
</evidence>
<dbReference type="RefSeq" id="WP_379046075.1">
    <property type="nucleotide sequence ID" value="NZ_JBHSKW010000058.1"/>
</dbReference>